<dbReference type="AlphaFoldDB" id="A0A9W7G522"/>
<sequence length="373" mass="41353">MSTVCALFILLNVAIAITTLTAFVVPNSVQARNKKLSALTSSDIDEEDTNRQWGLGKKHHWTGDKSTIYRGTATTYSMIGDVLLTNPQTFVYTRAGTNLVNQELQIHDAESTTSDCTSCYSSSSSRVLPLPPLTSPLPLRFASSGFLSGPSVLRSGAMSTELCLSYAGSRVRCTFVHAPAWEKGKPETGIPDGLRFLRCTVVKESTTLPNFDKSEEVGGEDADPEKAYFFRPTPPFEWQYIHKGTSWTWGPSKGDEGWALPSVEEADAWHSRPRGDGPNVWSLRLGSILLQCPDFLPRGTNVSVLDTLFRLAWIPNPHRMLRAEASVIAMREIEMEDGDGVRVRRPERGSFRVDILEKVGEPESQLEKEQQQT</sequence>
<accession>A0A9W7G522</accession>
<dbReference type="OrthoDB" id="200051at2759"/>
<evidence type="ECO:0000313" key="3">
    <source>
        <dbReference type="Proteomes" id="UP001165065"/>
    </source>
</evidence>
<gene>
    <name evidence="2" type="ORF">TrCOL_g2085</name>
</gene>
<evidence type="ECO:0000313" key="2">
    <source>
        <dbReference type="EMBL" id="GMI33319.1"/>
    </source>
</evidence>
<evidence type="ECO:0000256" key="1">
    <source>
        <dbReference type="SAM" id="SignalP"/>
    </source>
</evidence>
<dbReference type="Proteomes" id="UP001165065">
    <property type="component" value="Unassembled WGS sequence"/>
</dbReference>
<proteinExistence type="predicted"/>
<name>A0A9W7G522_9STRA</name>
<organism evidence="2 3">
    <name type="scientific">Triparma columacea</name>
    <dbReference type="NCBI Taxonomy" id="722753"/>
    <lineage>
        <taxon>Eukaryota</taxon>
        <taxon>Sar</taxon>
        <taxon>Stramenopiles</taxon>
        <taxon>Ochrophyta</taxon>
        <taxon>Bolidophyceae</taxon>
        <taxon>Parmales</taxon>
        <taxon>Triparmaceae</taxon>
        <taxon>Triparma</taxon>
    </lineage>
</organism>
<keyword evidence="3" id="KW-1185">Reference proteome</keyword>
<keyword evidence="1" id="KW-0732">Signal</keyword>
<dbReference type="EMBL" id="BRYA01000028">
    <property type="protein sequence ID" value="GMI33319.1"/>
    <property type="molecule type" value="Genomic_DNA"/>
</dbReference>
<feature type="signal peptide" evidence="1">
    <location>
        <begin position="1"/>
        <end position="16"/>
    </location>
</feature>
<comment type="caution">
    <text evidence="2">The sequence shown here is derived from an EMBL/GenBank/DDBJ whole genome shotgun (WGS) entry which is preliminary data.</text>
</comment>
<feature type="chain" id="PRO_5040849620" evidence="1">
    <location>
        <begin position="17"/>
        <end position="373"/>
    </location>
</feature>
<reference evidence="3" key="1">
    <citation type="journal article" date="2023" name="Commun. Biol.">
        <title>Genome analysis of Parmales, the sister group of diatoms, reveals the evolutionary specialization of diatoms from phago-mixotrophs to photoautotrophs.</title>
        <authorList>
            <person name="Ban H."/>
            <person name="Sato S."/>
            <person name="Yoshikawa S."/>
            <person name="Yamada K."/>
            <person name="Nakamura Y."/>
            <person name="Ichinomiya M."/>
            <person name="Sato N."/>
            <person name="Blanc-Mathieu R."/>
            <person name="Endo H."/>
            <person name="Kuwata A."/>
            <person name="Ogata H."/>
        </authorList>
    </citation>
    <scope>NUCLEOTIDE SEQUENCE [LARGE SCALE GENOMIC DNA]</scope>
</reference>
<protein>
    <submittedName>
        <fullName evidence="2">Uncharacterized protein</fullName>
    </submittedName>
</protein>